<feature type="chain" id="PRO_5045518912" evidence="1">
    <location>
        <begin position="26"/>
        <end position="359"/>
    </location>
</feature>
<reference evidence="3 4" key="1">
    <citation type="journal article" date="2020" name="ISME J.">
        <title>Comparative genomics reveals insights into cyanobacterial evolution and habitat adaptation.</title>
        <authorList>
            <person name="Chen M.Y."/>
            <person name="Teng W.K."/>
            <person name="Zhao L."/>
            <person name="Hu C.X."/>
            <person name="Zhou Y.K."/>
            <person name="Han B.P."/>
            <person name="Song L.R."/>
            <person name="Shu W.S."/>
        </authorList>
    </citation>
    <scope>NUCLEOTIDE SEQUENCE [LARGE SCALE GENOMIC DNA]</scope>
    <source>
        <strain evidence="3 4">FACHB-391</strain>
    </source>
</reference>
<dbReference type="InterPro" id="IPR013096">
    <property type="entry name" value="Cupin_2"/>
</dbReference>
<gene>
    <name evidence="3" type="ORF">H6G95_16390</name>
</gene>
<dbReference type="RefSeq" id="WP_190894514.1">
    <property type="nucleotide sequence ID" value="NZ_JACJTE010000016.1"/>
</dbReference>
<dbReference type="Gene3D" id="2.60.120.10">
    <property type="entry name" value="Jelly Rolls"/>
    <property type="match status" value="2"/>
</dbReference>
<evidence type="ECO:0000259" key="2">
    <source>
        <dbReference type="Pfam" id="PF07883"/>
    </source>
</evidence>
<dbReference type="InterPro" id="IPR014710">
    <property type="entry name" value="RmlC-like_jellyroll"/>
</dbReference>
<dbReference type="InterPro" id="IPR011051">
    <property type="entry name" value="RmlC_Cupin_sf"/>
</dbReference>
<dbReference type="SUPFAM" id="SSF51182">
    <property type="entry name" value="RmlC-like cupins"/>
    <property type="match status" value="1"/>
</dbReference>
<keyword evidence="4" id="KW-1185">Reference proteome</keyword>
<organism evidence="3 4">
    <name type="scientific">Nostoc linckia FACHB-391</name>
    <dbReference type="NCBI Taxonomy" id="2692906"/>
    <lineage>
        <taxon>Bacteria</taxon>
        <taxon>Bacillati</taxon>
        <taxon>Cyanobacteriota</taxon>
        <taxon>Cyanophyceae</taxon>
        <taxon>Nostocales</taxon>
        <taxon>Nostocaceae</taxon>
        <taxon>Nostoc</taxon>
    </lineage>
</organism>
<accession>A0ABR8EXQ6</accession>
<feature type="signal peptide" evidence="1">
    <location>
        <begin position="1"/>
        <end position="25"/>
    </location>
</feature>
<proteinExistence type="predicted"/>
<sequence length="359" mass="38761">MVTKKKLSMLVAGAVISGFCLGLQAAYAHGGQEHSGHEEEPENVLVVPPEAPGREAFYASGDLYTFLATGKETKQLFSLFNFDVPSGGGPDLHVHGREAESFFILQGELTVQMGDRNNSMVATPGTFIYLPKGRPHSFINNTSTLVRTLSLTTPAGLENLFINLGIPVTDRNVPPPPITEEDLRRFAEEGPNYGLQPIPPGTTLPPTDGLLDFVVVPPGAPNRESFLIGGNRYTSLATGNETGGLFSLFDVSVQPQAEGGLLQSNSKDAESFYVLAGELTFELENQSFVAKPGTFVYLPEDTPYSFQNLGTTQARTLFLRTPTPVPEPSSWLGVLGFGTVLVLKQKQKQQKLASFSNPE</sequence>
<dbReference type="Pfam" id="PF07883">
    <property type="entry name" value="Cupin_2"/>
    <property type="match status" value="2"/>
</dbReference>
<dbReference type="PANTHER" id="PTHR36440:SF1">
    <property type="entry name" value="PUTATIVE (AFU_ORTHOLOGUE AFUA_8G07350)-RELATED"/>
    <property type="match status" value="1"/>
</dbReference>
<dbReference type="Proteomes" id="UP000604661">
    <property type="component" value="Unassembled WGS sequence"/>
</dbReference>
<name>A0ABR8EXQ6_NOSLI</name>
<keyword evidence="1" id="KW-0732">Signal</keyword>
<protein>
    <submittedName>
        <fullName evidence="3">Cupin domain-containing protein</fullName>
    </submittedName>
</protein>
<evidence type="ECO:0000313" key="4">
    <source>
        <dbReference type="Proteomes" id="UP000604661"/>
    </source>
</evidence>
<dbReference type="EMBL" id="JACJTE010000016">
    <property type="protein sequence ID" value="MBD2562161.1"/>
    <property type="molecule type" value="Genomic_DNA"/>
</dbReference>
<evidence type="ECO:0000313" key="3">
    <source>
        <dbReference type="EMBL" id="MBD2562161.1"/>
    </source>
</evidence>
<feature type="domain" description="Cupin type-2" evidence="2">
    <location>
        <begin position="251"/>
        <end position="318"/>
    </location>
</feature>
<dbReference type="InterPro" id="IPR053146">
    <property type="entry name" value="QDO-like"/>
</dbReference>
<feature type="domain" description="Cupin type-2" evidence="2">
    <location>
        <begin position="82"/>
        <end position="150"/>
    </location>
</feature>
<evidence type="ECO:0000256" key="1">
    <source>
        <dbReference type="SAM" id="SignalP"/>
    </source>
</evidence>
<dbReference type="PANTHER" id="PTHR36440">
    <property type="entry name" value="PUTATIVE (AFU_ORTHOLOGUE AFUA_8G07350)-RELATED"/>
    <property type="match status" value="1"/>
</dbReference>
<comment type="caution">
    <text evidence="3">The sequence shown here is derived from an EMBL/GenBank/DDBJ whole genome shotgun (WGS) entry which is preliminary data.</text>
</comment>